<feature type="domain" description="MACPF" evidence="7">
    <location>
        <begin position="37"/>
        <end position="364"/>
    </location>
</feature>
<dbReference type="Pfam" id="PF01823">
    <property type="entry name" value="MACPF"/>
    <property type="match status" value="1"/>
</dbReference>
<evidence type="ECO:0000256" key="1">
    <source>
        <dbReference type="ARBA" id="ARBA00004613"/>
    </source>
</evidence>
<name>A0A3M6V721_POCDA</name>
<keyword evidence="9" id="KW-1185">Reference proteome</keyword>
<evidence type="ECO:0000259" key="7">
    <source>
        <dbReference type="PROSITE" id="PS51412"/>
    </source>
</evidence>
<reference evidence="8 9" key="1">
    <citation type="journal article" date="2018" name="Sci. Rep.">
        <title>Comparative analysis of the Pocillopora damicornis genome highlights role of immune system in coral evolution.</title>
        <authorList>
            <person name="Cunning R."/>
            <person name="Bay R.A."/>
            <person name="Gillette P."/>
            <person name="Baker A.C."/>
            <person name="Traylor-Knowles N."/>
        </authorList>
    </citation>
    <scope>NUCLEOTIDE SEQUENCE [LARGE SCALE GENOMIC DNA]</scope>
    <source>
        <strain evidence="8">RSMAS</strain>
        <tissue evidence="8">Whole animal</tissue>
    </source>
</reference>
<dbReference type="OrthoDB" id="5955810at2759"/>
<sequence>MKHDLLFPAFVGTVLMFLVLPNAAGTTLSKADQPGVSFQDCNGTDWKKTYPNLDFVLLGYDILQGNPIAKYDPGFTHPIFRANYSEQRQSADCRYRFPAGFTVYPSQYCSVSFASRLVQNKKEMTKLLGASARVEVAAINVIMYSGGGELEFQFSASADLKREVAEMKSGKYVRIISSAQCQRYRSNIDLARPPPFDPGFIEWANKLADSSASEGDVLQFIKYYGTHFFSDVTFGAKFIQSHKISQADLEKLKKESMSVEAQASYSALFSVGGGSSMDSDQRNAATKFMKNVDCTTTPVGSVPPSNGDAATWATSVQSNPVPVMYTLLGIENLFSDRFTRNLSPKVNYVGLKKKLADAAYKHCQVLRKHGKVPSCSFKVKIEGHGIGFEDKEYIRDIDRDSCEEMCLDIADCVAVEYRNSSSTTVCTLREKNANGFKIVNIKNSQIIVFLSKLATGKVSLSLNPARLKGNAFWSYYTSTERRCISECKERAECDGYWLNRGRCHLMSVQDMTGIEFASYEYAGFLPRF</sequence>
<evidence type="ECO:0000259" key="6">
    <source>
        <dbReference type="PROSITE" id="PS50948"/>
    </source>
</evidence>
<evidence type="ECO:0000256" key="4">
    <source>
        <dbReference type="ARBA" id="ARBA00023157"/>
    </source>
</evidence>
<evidence type="ECO:0008006" key="10">
    <source>
        <dbReference type="Google" id="ProtNLM"/>
    </source>
</evidence>
<dbReference type="InterPro" id="IPR003609">
    <property type="entry name" value="Pan_app"/>
</dbReference>
<keyword evidence="5" id="KW-0732">Signal</keyword>
<comment type="subcellular location">
    <subcellularLocation>
        <location evidence="1">Secreted</location>
    </subcellularLocation>
</comment>
<dbReference type="GO" id="GO:0005576">
    <property type="term" value="C:extracellular region"/>
    <property type="evidence" value="ECO:0007669"/>
    <property type="project" value="UniProtKB-SubCell"/>
</dbReference>
<evidence type="ECO:0000256" key="5">
    <source>
        <dbReference type="SAM" id="SignalP"/>
    </source>
</evidence>
<feature type="domain" description="Apple" evidence="6">
    <location>
        <begin position="375"/>
        <end position="454"/>
    </location>
</feature>
<evidence type="ECO:0000313" key="9">
    <source>
        <dbReference type="Proteomes" id="UP000275408"/>
    </source>
</evidence>
<dbReference type="InterPro" id="IPR020864">
    <property type="entry name" value="MACPF"/>
</dbReference>
<organism evidence="8 9">
    <name type="scientific">Pocillopora damicornis</name>
    <name type="common">Cauliflower coral</name>
    <name type="synonym">Millepora damicornis</name>
    <dbReference type="NCBI Taxonomy" id="46731"/>
    <lineage>
        <taxon>Eukaryota</taxon>
        <taxon>Metazoa</taxon>
        <taxon>Cnidaria</taxon>
        <taxon>Anthozoa</taxon>
        <taxon>Hexacorallia</taxon>
        <taxon>Scleractinia</taxon>
        <taxon>Astrocoeniina</taxon>
        <taxon>Pocilloporidae</taxon>
        <taxon>Pocillopora</taxon>
    </lineage>
</organism>
<gene>
    <name evidence="8" type="ORF">pdam_00018289</name>
</gene>
<dbReference type="Proteomes" id="UP000275408">
    <property type="component" value="Unassembled WGS sequence"/>
</dbReference>
<comment type="caution">
    <text evidence="8">The sequence shown here is derived from an EMBL/GenBank/DDBJ whole genome shotgun (WGS) entry which is preliminary data.</text>
</comment>
<feature type="signal peptide" evidence="5">
    <location>
        <begin position="1"/>
        <end position="25"/>
    </location>
</feature>
<protein>
    <recommendedName>
        <fullName evidence="10">MACPF domain-containing protein</fullName>
    </recommendedName>
</protein>
<keyword evidence="3" id="KW-0204">Cytolysis</keyword>
<accession>A0A3M6V721</accession>
<dbReference type="AlphaFoldDB" id="A0A3M6V721"/>
<dbReference type="PANTHER" id="PTHR45742:SF8">
    <property type="entry name" value="FLOCCULATION PROTEIN FLO11"/>
    <property type="match status" value="1"/>
</dbReference>
<feature type="chain" id="PRO_5018300071" description="MACPF domain-containing protein" evidence="5">
    <location>
        <begin position="26"/>
        <end position="528"/>
    </location>
</feature>
<dbReference type="EMBL" id="RCHS01000021">
    <property type="protein sequence ID" value="RMX61384.1"/>
    <property type="molecule type" value="Genomic_DNA"/>
</dbReference>
<evidence type="ECO:0000256" key="2">
    <source>
        <dbReference type="ARBA" id="ARBA00022525"/>
    </source>
</evidence>
<evidence type="ECO:0000256" key="3">
    <source>
        <dbReference type="ARBA" id="ARBA00022852"/>
    </source>
</evidence>
<dbReference type="GO" id="GO:0031640">
    <property type="term" value="P:killing of cells of another organism"/>
    <property type="evidence" value="ECO:0007669"/>
    <property type="project" value="UniProtKB-KW"/>
</dbReference>
<dbReference type="PROSITE" id="PS51412">
    <property type="entry name" value="MACPF_2"/>
    <property type="match status" value="1"/>
</dbReference>
<dbReference type="PROSITE" id="PS50948">
    <property type="entry name" value="PAN"/>
    <property type="match status" value="1"/>
</dbReference>
<proteinExistence type="predicted"/>
<keyword evidence="4" id="KW-1015">Disulfide bond</keyword>
<evidence type="ECO:0000313" key="8">
    <source>
        <dbReference type="EMBL" id="RMX61384.1"/>
    </source>
</evidence>
<dbReference type="PANTHER" id="PTHR45742">
    <property type="entry name" value="COMPLEMENT COMPONENT C6"/>
    <property type="match status" value="1"/>
</dbReference>
<keyword evidence="2" id="KW-0964">Secreted</keyword>